<evidence type="ECO:0000313" key="10">
    <source>
        <dbReference type="Proteomes" id="UP000002191"/>
    </source>
</evidence>
<keyword evidence="6" id="KW-0119">Carbohydrate metabolism</keyword>
<accession>E6VZY5</accession>
<keyword evidence="5" id="KW-0067">ATP-binding</keyword>
<dbReference type="InterPro" id="IPR050385">
    <property type="entry name" value="Archaeal_FAD_synthase"/>
</dbReference>
<dbReference type="SUPFAM" id="SSF52374">
    <property type="entry name" value="Nucleotidylyl transferase"/>
    <property type="match status" value="1"/>
</dbReference>
<comment type="catalytic activity">
    <reaction evidence="7">
        <text>D-glycero-beta-D-manno-heptose 1-phosphate + ATP + H(+) = ADP-D-glycero-beta-D-manno-heptose + diphosphate</text>
        <dbReference type="Rhea" id="RHEA:27465"/>
        <dbReference type="ChEBI" id="CHEBI:15378"/>
        <dbReference type="ChEBI" id="CHEBI:30616"/>
        <dbReference type="ChEBI" id="CHEBI:33019"/>
        <dbReference type="ChEBI" id="CHEBI:59967"/>
        <dbReference type="ChEBI" id="CHEBI:61593"/>
        <dbReference type="EC" id="2.7.7.70"/>
    </reaction>
</comment>
<organism evidence="9 10">
    <name type="scientific">Pseudodesulfovibrio aespoeensis (strain ATCC 700646 / DSM 10631 / Aspo-2)</name>
    <name type="common">Desulfovibrio aespoeensis</name>
    <dbReference type="NCBI Taxonomy" id="643562"/>
    <lineage>
        <taxon>Bacteria</taxon>
        <taxon>Pseudomonadati</taxon>
        <taxon>Thermodesulfobacteriota</taxon>
        <taxon>Desulfovibrionia</taxon>
        <taxon>Desulfovibrionales</taxon>
        <taxon>Desulfovibrionaceae</taxon>
    </lineage>
</organism>
<evidence type="ECO:0000256" key="6">
    <source>
        <dbReference type="ARBA" id="ARBA00023277"/>
    </source>
</evidence>
<dbReference type="NCBIfam" id="TIGR02199">
    <property type="entry name" value="rfaE_dom_II"/>
    <property type="match status" value="1"/>
</dbReference>
<reference evidence="9 10" key="2">
    <citation type="journal article" date="2014" name="Genome Announc.">
        <title>Complete Genome Sequence of the Subsurface, Mesophilic Sulfate-Reducing Bacterium Desulfovibrio aespoeensis Aspo-2.</title>
        <authorList>
            <person name="Pedersen K."/>
            <person name="Bengtsson A."/>
            <person name="Edlund J."/>
            <person name="Rabe L."/>
            <person name="Hazen T."/>
            <person name="Chakraborty R."/>
            <person name="Goodwin L."/>
            <person name="Shapiro N."/>
        </authorList>
    </citation>
    <scope>NUCLEOTIDE SEQUENCE [LARGE SCALE GENOMIC DNA]</scope>
    <source>
        <strain evidence="10">ATCC 700646 / DSM 10631 / Aspo-2</strain>
    </source>
</reference>
<dbReference type="InterPro" id="IPR014729">
    <property type="entry name" value="Rossmann-like_a/b/a_fold"/>
</dbReference>
<dbReference type="OrthoDB" id="9795543at2"/>
<keyword evidence="4" id="KW-0547">Nucleotide-binding</keyword>
<dbReference type="EC" id="2.7.7.70" evidence="1"/>
<dbReference type="Proteomes" id="UP000002191">
    <property type="component" value="Chromosome"/>
</dbReference>
<keyword evidence="10" id="KW-1185">Reference proteome</keyword>
<gene>
    <name evidence="9" type="ordered locus">Daes_3075</name>
</gene>
<sequence length="167" mass="18058">MALPANPKLMSIRTFLKKKAELPPSHRLVFTNGCFDILHPGHVDLLARARALGDSLVLGLNSDESVKRLGKGDDRPLNTQEERAFVLAGLACVDCIIVFHESTPLELIKAVRPQVLVKGGDWTPEAIVGREVVEQSGGVVRSLPLLPGYSTTGFVARIRKGGVKEEG</sequence>
<evidence type="ECO:0000256" key="7">
    <source>
        <dbReference type="ARBA" id="ARBA00047428"/>
    </source>
</evidence>
<dbReference type="GO" id="GO:0016779">
    <property type="term" value="F:nucleotidyltransferase activity"/>
    <property type="evidence" value="ECO:0007669"/>
    <property type="project" value="UniProtKB-KW"/>
</dbReference>
<evidence type="ECO:0000256" key="1">
    <source>
        <dbReference type="ARBA" id="ARBA00012519"/>
    </source>
</evidence>
<dbReference type="GO" id="GO:0016773">
    <property type="term" value="F:phosphotransferase activity, alcohol group as acceptor"/>
    <property type="evidence" value="ECO:0007669"/>
    <property type="project" value="InterPro"/>
</dbReference>
<dbReference type="AlphaFoldDB" id="E6VZY5"/>
<dbReference type="RefSeq" id="WP_013515968.1">
    <property type="nucleotide sequence ID" value="NC_014844.1"/>
</dbReference>
<reference evidence="10" key="1">
    <citation type="submission" date="2010-12" db="EMBL/GenBank/DDBJ databases">
        <title>Complete sequence of Desulfovibrio aespoeensis Aspo-2.</title>
        <authorList>
            <consortium name="US DOE Joint Genome Institute"/>
            <person name="Lucas S."/>
            <person name="Copeland A."/>
            <person name="Lapidus A."/>
            <person name="Cheng J.-F."/>
            <person name="Goodwin L."/>
            <person name="Pitluck S."/>
            <person name="Chertkov O."/>
            <person name="Misra M."/>
            <person name="Detter J.C."/>
            <person name="Han C."/>
            <person name="Tapia R."/>
            <person name="Land M."/>
            <person name="Hauser L."/>
            <person name="Kyrpides N."/>
            <person name="Ivanova N."/>
            <person name="Ovchinnikova G."/>
            <person name="Pedersen K."/>
            <person name="Jagevall S."/>
            <person name="Hazen T."/>
            <person name="Woyke T."/>
        </authorList>
    </citation>
    <scope>NUCLEOTIDE SEQUENCE [LARGE SCALE GENOMIC DNA]</scope>
    <source>
        <strain evidence="10">ATCC 700646 / DSM 10631 / Aspo-2</strain>
    </source>
</reference>
<dbReference type="PANTHER" id="PTHR43793:SF2">
    <property type="entry name" value="BIFUNCTIONAL PROTEIN HLDE"/>
    <property type="match status" value="1"/>
</dbReference>
<evidence type="ECO:0000256" key="4">
    <source>
        <dbReference type="ARBA" id="ARBA00022741"/>
    </source>
</evidence>
<dbReference type="InterPro" id="IPR011914">
    <property type="entry name" value="RfaE_dom_II"/>
</dbReference>
<protein>
    <recommendedName>
        <fullName evidence="1">D-glycero-beta-D-manno-heptose 1-phosphate adenylyltransferase</fullName>
        <ecNumber evidence="1">2.7.7.70</ecNumber>
    </recommendedName>
</protein>
<name>E6VZY5_PSEA9</name>
<dbReference type="GO" id="GO:0005975">
    <property type="term" value="P:carbohydrate metabolic process"/>
    <property type="evidence" value="ECO:0007669"/>
    <property type="project" value="InterPro"/>
</dbReference>
<evidence type="ECO:0000256" key="2">
    <source>
        <dbReference type="ARBA" id="ARBA00022679"/>
    </source>
</evidence>
<dbReference type="HOGENOM" id="CLU_034585_2_0_7"/>
<dbReference type="STRING" id="643562.Daes_3075"/>
<dbReference type="NCBIfam" id="TIGR00125">
    <property type="entry name" value="cyt_tran_rel"/>
    <property type="match status" value="1"/>
</dbReference>
<proteinExistence type="predicted"/>
<feature type="domain" description="Cytidyltransferase-like" evidence="8">
    <location>
        <begin position="30"/>
        <end position="126"/>
    </location>
</feature>
<dbReference type="eggNOG" id="COG0615">
    <property type="taxonomic scope" value="Bacteria"/>
</dbReference>
<keyword evidence="3" id="KW-0548">Nucleotidyltransferase</keyword>
<dbReference type="PANTHER" id="PTHR43793">
    <property type="entry name" value="FAD SYNTHASE"/>
    <property type="match status" value="1"/>
</dbReference>
<dbReference type="EMBL" id="CP002431">
    <property type="protein sequence ID" value="ADU64067.1"/>
    <property type="molecule type" value="Genomic_DNA"/>
</dbReference>
<dbReference type="Gene3D" id="3.40.50.620">
    <property type="entry name" value="HUPs"/>
    <property type="match status" value="1"/>
</dbReference>
<dbReference type="KEGG" id="das:Daes_3075"/>
<dbReference type="GO" id="GO:0005524">
    <property type="term" value="F:ATP binding"/>
    <property type="evidence" value="ECO:0007669"/>
    <property type="project" value="UniProtKB-KW"/>
</dbReference>
<evidence type="ECO:0000256" key="3">
    <source>
        <dbReference type="ARBA" id="ARBA00022695"/>
    </source>
</evidence>
<evidence type="ECO:0000256" key="5">
    <source>
        <dbReference type="ARBA" id="ARBA00022840"/>
    </source>
</evidence>
<keyword evidence="2" id="KW-0808">Transferase</keyword>
<dbReference type="Pfam" id="PF01467">
    <property type="entry name" value="CTP_transf_like"/>
    <property type="match status" value="1"/>
</dbReference>
<evidence type="ECO:0000259" key="8">
    <source>
        <dbReference type="Pfam" id="PF01467"/>
    </source>
</evidence>
<evidence type="ECO:0000313" key="9">
    <source>
        <dbReference type="EMBL" id="ADU64067.1"/>
    </source>
</evidence>
<dbReference type="InterPro" id="IPR004821">
    <property type="entry name" value="Cyt_trans-like"/>
</dbReference>